<accession>A0A1G6K3U2</accession>
<evidence type="ECO:0000256" key="3">
    <source>
        <dbReference type="ARBA" id="ARBA00022989"/>
    </source>
</evidence>
<dbReference type="GO" id="GO:0016020">
    <property type="term" value="C:membrane"/>
    <property type="evidence" value="ECO:0007669"/>
    <property type="project" value="UniProtKB-SubCell"/>
</dbReference>
<feature type="transmembrane region" description="Helical" evidence="5">
    <location>
        <begin position="138"/>
        <end position="160"/>
    </location>
</feature>
<dbReference type="Proteomes" id="UP000198528">
    <property type="component" value="Unassembled WGS sequence"/>
</dbReference>
<organism evidence="7 8">
    <name type="scientific">Parafannyhessea umbonata</name>
    <dbReference type="NCBI Taxonomy" id="604330"/>
    <lineage>
        <taxon>Bacteria</taxon>
        <taxon>Bacillati</taxon>
        <taxon>Actinomycetota</taxon>
        <taxon>Coriobacteriia</taxon>
        <taxon>Coriobacteriales</taxon>
        <taxon>Atopobiaceae</taxon>
        <taxon>Parafannyhessea</taxon>
    </lineage>
</organism>
<reference evidence="8" key="1">
    <citation type="submission" date="2016-10" db="EMBL/GenBank/DDBJ databases">
        <authorList>
            <person name="Varghese N."/>
            <person name="Submissions S."/>
        </authorList>
    </citation>
    <scope>NUCLEOTIDE SEQUENCE [LARGE SCALE GENOMIC DNA]</scope>
    <source>
        <strain evidence="8">DSM 22619</strain>
    </source>
</reference>
<proteinExistence type="predicted"/>
<dbReference type="AlphaFoldDB" id="A0A1G6K3U2"/>
<evidence type="ECO:0000259" key="6">
    <source>
        <dbReference type="Pfam" id="PF01061"/>
    </source>
</evidence>
<evidence type="ECO:0000256" key="1">
    <source>
        <dbReference type="ARBA" id="ARBA00004141"/>
    </source>
</evidence>
<dbReference type="STRING" id="604330.SAMN04489857_1419"/>
<feature type="transmembrane region" description="Helical" evidence="5">
    <location>
        <begin position="53"/>
        <end position="74"/>
    </location>
</feature>
<feature type="transmembrane region" description="Helical" evidence="5">
    <location>
        <begin position="95"/>
        <end position="118"/>
    </location>
</feature>
<evidence type="ECO:0000256" key="2">
    <source>
        <dbReference type="ARBA" id="ARBA00022692"/>
    </source>
</evidence>
<dbReference type="GO" id="GO:0140359">
    <property type="term" value="F:ABC-type transporter activity"/>
    <property type="evidence" value="ECO:0007669"/>
    <property type="project" value="InterPro"/>
</dbReference>
<feature type="transmembrane region" description="Helical" evidence="5">
    <location>
        <begin position="21"/>
        <end position="41"/>
    </location>
</feature>
<comment type="subcellular location">
    <subcellularLocation>
        <location evidence="1">Membrane</location>
        <topology evidence="1">Multi-pass membrane protein</topology>
    </subcellularLocation>
</comment>
<evidence type="ECO:0000256" key="4">
    <source>
        <dbReference type="ARBA" id="ARBA00023136"/>
    </source>
</evidence>
<keyword evidence="4 5" id="KW-0472">Membrane</keyword>
<gene>
    <name evidence="7" type="ORF">SAMN04487824_10672</name>
</gene>
<evidence type="ECO:0000256" key="5">
    <source>
        <dbReference type="SAM" id="Phobius"/>
    </source>
</evidence>
<dbReference type="Pfam" id="PF01061">
    <property type="entry name" value="ABC2_membrane"/>
    <property type="match status" value="1"/>
</dbReference>
<keyword evidence="8" id="KW-1185">Reference proteome</keyword>
<keyword evidence="3 5" id="KW-1133">Transmembrane helix</keyword>
<dbReference type="EMBL" id="FMZL01000006">
    <property type="protein sequence ID" value="SDC24966.1"/>
    <property type="molecule type" value="Genomic_DNA"/>
</dbReference>
<evidence type="ECO:0000313" key="8">
    <source>
        <dbReference type="Proteomes" id="UP000198528"/>
    </source>
</evidence>
<sequence>MSLSFFGQVAMLARESFNKRSELMMGASALIISSLAAWVIRYRMFDYYENAKVGFFIVVCCCLWMGLFDSILCICDARDVLERDKFSGLNPYSFVFANVVWQAVHALLQTGVLFWMTTSIIEFPIETKALLAPAMPEYLVTLFLITFAAQMLGLGVSAIVRTSQQALTVAPFILIYELIMSETLFGLPDAVRPLRETTIVRWGLSGLGTIFDIDMLPWKAETSVKKIMRQVSYQVTGQVNGEVSSSPVGGLPIPFFDKLIARLQDYITNFPLNPGVLGVNHNLPEYTATAAYLGHVWAVLGVLALAGIVLALVGFRRTVEIR</sequence>
<name>A0A1G6K3U2_9ACTN</name>
<feature type="transmembrane region" description="Helical" evidence="5">
    <location>
        <begin position="167"/>
        <end position="187"/>
    </location>
</feature>
<feature type="transmembrane region" description="Helical" evidence="5">
    <location>
        <begin position="292"/>
        <end position="315"/>
    </location>
</feature>
<keyword evidence="2 5" id="KW-0812">Transmembrane</keyword>
<dbReference type="InterPro" id="IPR013525">
    <property type="entry name" value="ABC2_TM"/>
</dbReference>
<dbReference type="RefSeq" id="WP_090845912.1">
    <property type="nucleotide sequence ID" value="NZ_FMZL01000006.1"/>
</dbReference>
<evidence type="ECO:0000313" key="7">
    <source>
        <dbReference type="EMBL" id="SDC24966.1"/>
    </source>
</evidence>
<protein>
    <submittedName>
        <fullName evidence="7">ABC-2 type transporter</fullName>
    </submittedName>
</protein>
<feature type="domain" description="ABC-2 type transporter transmembrane" evidence="6">
    <location>
        <begin position="10"/>
        <end position="182"/>
    </location>
</feature>